<dbReference type="AlphaFoldDB" id="A0AAD6Y0I1"/>
<accession>A0AAD6Y0I1</accession>
<protein>
    <submittedName>
        <fullName evidence="1">Uncharacterized protein</fullName>
    </submittedName>
</protein>
<name>A0AAD6Y0I1_9AGAR</name>
<organism evidence="1 2">
    <name type="scientific">Mycena pura</name>
    <dbReference type="NCBI Taxonomy" id="153505"/>
    <lineage>
        <taxon>Eukaryota</taxon>
        <taxon>Fungi</taxon>
        <taxon>Dikarya</taxon>
        <taxon>Basidiomycota</taxon>
        <taxon>Agaricomycotina</taxon>
        <taxon>Agaricomycetes</taxon>
        <taxon>Agaricomycetidae</taxon>
        <taxon>Agaricales</taxon>
        <taxon>Marasmiineae</taxon>
        <taxon>Mycenaceae</taxon>
        <taxon>Mycena</taxon>
    </lineage>
</organism>
<gene>
    <name evidence="1" type="ORF">GGX14DRAFT_404009</name>
</gene>
<reference evidence="1" key="1">
    <citation type="submission" date="2023-03" db="EMBL/GenBank/DDBJ databases">
        <title>Massive genome expansion in bonnet fungi (Mycena s.s.) driven by repeated elements and novel gene families across ecological guilds.</title>
        <authorList>
            <consortium name="Lawrence Berkeley National Laboratory"/>
            <person name="Harder C.B."/>
            <person name="Miyauchi S."/>
            <person name="Viragh M."/>
            <person name="Kuo A."/>
            <person name="Thoen E."/>
            <person name="Andreopoulos B."/>
            <person name="Lu D."/>
            <person name="Skrede I."/>
            <person name="Drula E."/>
            <person name="Henrissat B."/>
            <person name="Morin E."/>
            <person name="Kohler A."/>
            <person name="Barry K."/>
            <person name="LaButti K."/>
            <person name="Morin E."/>
            <person name="Salamov A."/>
            <person name="Lipzen A."/>
            <person name="Mereny Z."/>
            <person name="Hegedus B."/>
            <person name="Baldrian P."/>
            <person name="Stursova M."/>
            <person name="Weitz H."/>
            <person name="Taylor A."/>
            <person name="Grigoriev I.V."/>
            <person name="Nagy L.G."/>
            <person name="Martin F."/>
            <person name="Kauserud H."/>
        </authorList>
    </citation>
    <scope>NUCLEOTIDE SEQUENCE</scope>
    <source>
        <strain evidence="1">9144</strain>
    </source>
</reference>
<sequence>MKHNRSGRLGRSAGADFELRGHRVAWQRHRHPLAAAPFGPLTHDQLFVAKVAIEVESFPAGKPANRLGLVIGLVLAWTLPHYGSKTLDRLRHGRRSTSYFAMLQEQRQKNVCVVANFELEVP</sequence>
<evidence type="ECO:0000313" key="2">
    <source>
        <dbReference type="Proteomes" id="UP001219525"/>
    </source>
</evidence>
<comment type="caution">
    <text evidence="1">The sequence shown here is derived from an EMBL/GenBank/DDBJ whole genome shotgun (WGS) entry which is preliminary data.</text>
</comment>
<proteinExistence type="predicted"/>
<keyword evidence="2" id="KW-1185">Reference proteome</keyword>
<dbReference type="EMBL" id="JARJCW010000091">
    <property type="protein sequence ID" value="KAJ7195305.1"/>
    <property type="molecule type" value="Genomic_DNA"/>
</dbReference>
<dbReference type="Proteomes" id="UP001219525">
    <property type="component" value="Unassembled WGS sequence"/>
</dbReference>
<evidence type="ECO:0000313" key="1">
    <source>
        <dbReference type="EMBL" id="KAJ7195305.1"/>
    </source>
</evidence>